<protein>
    <recommendedName>
        <fullName evidence="1">DUF374 domain-containing protein</fullName>
    </recommendedName>
</protein>
<dbReference type="AlphaFoldDB" id="A0A1M5W8F9"/>
<dbReference type="Pfam" id="PF04028">
    <property type="entry name" value="DUF374"/>
    <property type="match status" value="1"/>
</dbReference>
<dbReference type="OrthoDB" id="9810508at2"/>
<gene>
    <name evidence="2" type="ORF">SAMN02745124_02147</name>
</gene>
<dbReference type="CDD" id="cd07983">
    <property type="entry name" value="LPLAT_DUF374-like"/>
    <property type="match status" value="1"/>
</dbReference>
<dbReference type="RefSeq" id="WP_073375889.1">
    <property type="nucleotide sequence ID" value="NZ_FQXS01000011.1"/>
</dbReference>
<organism evidence="2 3">
    <name type="scientific">Desulfofustis glycolicus DSM 9705</name>
    <dbReference type="NCBI Taxonomy" id="1121409"/>
    <lineage>
        <taxon>Bacteria</taxon>
        <taxon>Pseudomonadati</taxon>
        <taxon>Thermodesulfobacteriota</taxon>
        <taxon>Desulfobulbia</taxon>
        <taxon>Desulfobulbales</taxon>
        <taxon>Desulfocapsaceae</taxon>
        <taxon>Desulfofustis</taxon>
    </lineage>
</organism>
<evidence type="ECO:0000259" key="1">
    <source>
        <dbReference type="Pfam" id="PF04028"/>
    </source>
</evidence>
<reference evidence="2 3" key="1">
    <citation type="submission" date="2016-11" db="EMBL/GenBank/DDBJ databases">
        <authorList>
            <person name="Jaros S."/>
            <person name="Januszkiewicz K."/>
            <person name="Wedrychowicz H."/>
        </authorList>
    </citation>
    <scope>NUCLEOTIDE SEQUENCE [LARGE SCALE GENOMIC DNA]</scope>
    <source>
        <strain evidence="2 3">DSM 9705</strain>
    </source>
</reference>
<dbReference type="InterPro" id="IPR007172">
    <property type="entry name" value="DUF374"/>
</dbReference>
<dbReference type="Proteomes" id="UP000184139">
    <property type="component" value="Unassembled WGS sequence"/>
</dbReference>
<dbReference type="EMBL" id="FQXS01000011">
    <property type="protein sequence ID" value="SHH83745.1"/>
    <property type="molecule type" value="Genomic_DNA"/>
</dbReference>
<keyword evidence="3" id="KW-1185">Reference proteome</keyword>
<dbReference type="STRING" id="1121409.SAMN02745124_02147"/>
<proteinExistence type="predicted"/>
<evidence type="ECO:0000313" key="2">
    <source>
        <dbReference type="EMBL" id="SHH83745.1"/>
    </source>
</evidence>
<sequence length="223" mass="24942">MKHPLLHQAAVRVVPLLASWLIRAWFLTCRTTEHGGECKERAVATGKPVIAVFWHYSLTYLLYHMRSYRAAALVSASRDGDYLARLAGHLGFSAVRGSRNRRGLRAVKELKSRIDSGENLAIVADGSQGPALKAQGGPVLLASRSGSPILPIVWSASRYFTFRSWDRLAVPKLFARVDVFFGEPLFVPAGLDADGMEVYRCELERALLELYRLAWSRYEKEGH</sequence>
<name>A0A1M5W8F9_9BACT</name>
<evidence type="ECO:0000313" key="3">
    <source>
        <dbReference type="Proteomes" id="UP000184139"/>
    </source>
</evidence>
<accession>A0A1M5W8F9</accession>
<feature type="domain" description="DUF374" evidence="1">
    <location>
        <begin position="65"/>
        <end position="131"/>
    </location>
</feature>